<dbReference type="Proteomes" id="UP001501581">
    <property type="component" value="Unassembled WGS sequence"/>
</dbReference>
<feature type="region of interest" description="Disordered" evidence="1">
    <location>
        <begin position="1"/>
        <end position="31"/>
    </location>
</feature>
<feature type="compositionally biased region" description="Polar residues" evidence="1">
    <location>
        <begin position="14"/>
        <end position="23"/>
    </location>
</feature>
<keyword evidence="3" id="KW-1185">Reference proteome</keyword>
<reference evidence="2 3" key="1">
    <citation type="journal article" date="2019" name="Int. J. Syst. Evol. Microbiol.">
        <title>The Global Catalogue of Microorganisms (GCM) 10K type strain sequencing project: providing services to taxonomists for standard genome sequencing and annotation.</title>
        <authorList>
            <consortium name="The Broad Institute Genomics Platform"/>
            <consortium name="The Broad Institute Genome Sequencing Center for Infectious Disease"/>
            <person name="Wu L."/>
            <person name="Ma J."/>
        </authorList>
    </citation>
    <scope>NUCLEOTIDE SEQUENCE [LARGE SCALE GENOMIC DNA]</scope>
    <source>
        <strain evidence="2 3">JCM 13008</strain>
    </source>
</reference>
<organism evidence="2 3">
    <name type="scientific">Nocardioides dubius</name>
    <dbReference type="NCBI Taxonomy" id="317019"/>
    <lineage>
        <taxon>Bacteria</taxon>
        <taxon>Bacillati</taxon>
        <taxon>Actinomycetota</taxon>
        <taxon>Actinomycetes</taxon>
        <taxon>Propionibacteriales</taxon>
        <taxon>Nocardioidaceae</taxon>
        <taxon>Nocardioides</taxon>
    </lineage>
</organism>
<evidence type="ECO:0000313" key="2">
    <source>
        <dbReference type="EMBL" id="GAA1094172.1"/>
    </source>
</evidence>
<evidence type="ECO:0008006" key="4">
    <source>
        <dbReference type="Google" id="ProtNLM"/>
    </source>
</evidence>
<evidence type="ECO:0000313" key="3">
    <source>
        <dbReference type="Proteomes" id="UP001501581"/>
    </source>
</evidence>
<proteinExistence type="predicted"/>
<sequence>MGDPRDQARRLTPPITTEETAMTNGDPRPSYLGSDRLDDLARMLTELASEVWILKDRNLVLETLLTDAGVVSSASIDAYDPDPETATRIAAERSAFTARILGAVLPNDQRLDREMGIAAR</sequence>
<comment type="caution">
    <text evidence="2">The sequence shown here is derived from an EMBL/GenBank/DDBJ whole genome shotgun (WGS) entry which is preliminary data.</text>
</comment>
<name>A0ABN1TMY9_9ACTN</name>
<accession>A0ABN1TMY9</accession>
<protein>
    <recommendedName>
        <fullName evidence="4">DUF222 domain-containing protein</fullName>
    </recommendedName>
</protein>
<evidence type="ECO:0000256" key="1">
    <source>
        <dbReference type="SAM" id="MobiDB-lite"/>
    </source>
</evidence>
<dbReference type="EMBL" id="BAAALG010000002">
    <property type="protein sequence ID" value="GAA1094172.1"/>
    <property type="molecule type" value="Genomic_DNA"/>
</dbReference>
<gene>
    <name evidence="2" type="ORF">GCM10009668_07330</name>
</gene>